<dbReference type="Proteomes" id="UP001597145">
    <property type="component" value="Unassembled WGS sequence"/>
</dbReference>
<keyword evidence="2" id="KW-1185">Reference proteome</keyword>
<name>A0ABW4FM46_9PSEU</name>
<proteinExistence type="predicted"/>
<comment type="caution">
    <text evidence="1">The sequence shown here is derived from an EMBL/GenBank/DDBJ whole genome shotgun (WGS) entry which is preliminary data.</text>
</comment>
<dbReference type="PROSITE" id="PS51257">
    <property type="entry name" value="PROKAR_LIPOPROTEIN"/>
    <property type="match status" value="1"/>
</dbReference>
<dbReference type="Gene3D" id="3.40.50.1820">
    <property type="entry name" value="alpha/beta hydrolase"/>
    <property type="match status" value="1"/>
</dbReference>
<reference evidence="2" key="1">
    <citation type="journal article" date="2019" name="Int. J. Syst. Evol. Microbiol.">
        <title>The Global Catalogue of Microorganisms (GCM) 10K type strain sequencing project: providing services to taxonomists for standard genome sequencing and annotation.</title>
        <authorList>
            <consortium name="The Broad Institute Genomics Platform"/>
            <consortium name="The Broad Institute Genome Sequencing Center for Infectious Disease"/>
            <person name="Wu L."/>
            <person name="Ma J."/>
        </authorList>
    </citation>
    <scope>NUCLEOTIDE SEQUENCE [LARGE SCALE GENOMIC DNA]</scope>
    <source>
        <strain evidence="2">JCM 12165</strain>
    </source>
</reference>
<evidence type="ECO:0000313" key="2">
    <source>
        <dbReference type="Proteomes" id="UP001597145"/>
    </source>
</evidence>
<accession>A0ABW4FM46</accession>
<evidence type="ECO:0000313" key="1">
    <source>
        <dbReference type="EMBL" id="MFD1530696.1"/>
    </source>
</evidence>
<organism evidence="1 2">
    <name type="scientific">Pseudonocardia aurantiaca</name>
    <dbReference type="NCBI Taxonomy" id="75290"/>
    <lineage>
        <taxon>Bacteria</taxon>
        <taxon>Bacillati</taxon>
        <taxon>Actinomycetota</taxon>
        <taxon>Actinomycetes</taxon>
        <taxon>Pseudonocardiales</taxon>
        <taxon>Pseudonocardiaceae</taxon>
        <taxon>Pseudonocardia</taxon>
    </lineage>
</organism>
<gene>
    <name evidence="1" type="ORF">ACFSCY_14710</name>
</gene>
<dbReference type="RefSeq" id="WP_379659779.1">
    <property type="nucleotide sequence ID" value="NZ_JBHUCP010000009.1"/>
</dbReference>
<dbReference type="InterPro" id="IPR029058">
    <property type="entry name" value="AB_hydrolase_fold"/>
</dbReference>
<protein>
    <recommendedName>
        <fullName evidence="3">Alpha/beta hydrolase</fullName>
    </recommendedName>
</protein>
<evidence type="ECO:0008006" key="3">
    <source>
        <dbReference type="Google" id="ProtNLM"/>
    </source>
</evidence>
<dbReference type="SUPFAM" id="SSF53474">
    <property type="entry name" value="alpha/beta-Hydrolases"/>
    <property type="match status" value="1"/>
</dbReference>
<dbReference type="EMBL" id="JBHUCP010000009">
    <property type="protein sequence ID" value="MFD1530696.1"/>
    <property type="molecule type" value="Genomic_DNA"/>
</dbReference>
<sequence length="301" mass="33130">MRGGRRLLGAVVVVTVLLAACSSGGSPEREDPLIRPGLGDFTFKGYAPLGDRPVRVWYDAPADPSTAQILIVMHGMGRNAEGYRAAWHEYVEPNNVLVLVPEFSEEFYPGEMYSVGNMVDGDGDLQPEAKWSFHVVEALFDFVVREMGSRTRDYALFGHSAGAQFVHRFVEFMPAHRARIAVAANAGWYTTLDNSVPFPYGLDGAPSQQSVPKRALASNLVVMLGADDIETESDSLRRDSQADAQGRNRLDRGMNFYQTSRTVAARESIEFRWRLAVLPGVAHSHHDVAPLAAPLLLTNAR</sequence>